<dbReference type="Proteomes" id="UP000290288">
    <property type="component" value="Unassembled WGS sequence"/>
</dbReference>
<protein>
    <recommendedName>
        <fullName evidence="1">Enoyl reductase (ER) domain-containing protein</fullName>
    </recommendedName>
</protein>
<dbReference type="GO" id="GO:0016651">
    <property type="term" value="F:oxidoreductase activity, acting on NAD(P)H"/>
    <property type="evidence" value="ECO:0007669"/>
    <property type="project" value="InterPro"/>
</dbReference>
<dbReference type="CDD" id="cd08249">
    <property type="entry name" value="enoyl_reductase_like"/>
    <property type="match status" value="1"/>
</dbReference>
<dbReference type="Pfam" id="PF00107">
    <property type="entry name" value="ADH_zinc_N"/>
    <property type="match status" value="1"/>
</dbReference>
<name>A0A4Q2DK75_9AGAR</name>
<dbReference type="PANTHER" id="PTHR45348">
    <property type="entry name" value="HYPOTHETICAL OXIDOREDUCTASE (EUROFUNG)"/>
    <property type="match status" value="1"/>
</dbReference>
<keyword evidence="3" id="KW-1185">Reference proteome</keyword>
<dbReference type="InterPro" id="IPR020843">
    <property type="entry name" value="ER"/>
</dbReference>
<dbReference type="STRING" id="2316362.A0A4Q2DK75"/>
<evidence type="ECO:0000313" key="2">
    <source>
        <dbReference type="EMBL" id="RXW19602.1"/>
    </source>
</evidence>
<dbReference type="Gene3D" id="3.40.50.720">
    <property type="entry name" value="NAD(P)-binding Rossmann-like Domain"/>
    <property type="match status" value="1"/>
</dbReference>
<dbReference type="PANTHER" id="PTHR45348:SF2">
    <property type="entry name" value="ZINC-TYPE ALCOHOL DEHYDROGENASE-LIKE PROTEIN C2E1P3.01"/>
    <property type="match status" value="1"/>
</dbReference>
<comment type="caution">
    <text evidence="2">The sequence shown here is derived from an EMBL/GenBank/DDBJ whole genome shotgun (WGS) entry which is preliminary data.</text>
</comment>
<dbReference type="InterPro" id="IPR047122">
    <property type="entry name" value="Trans-enoyl_RdTase-like"/>
</dbReference>
<evidence type="ECO:0000313" key="3">
    <source>
        <dbReference type="Proteomes" id="UP000290288"/>
    </source>
</evidence>
<dbReference type="Pfam" id="PF08240">
    <property type="entry name" value="ADH_N"/>
    <property type="match status" value="1"/>
</dbReference>
<gene>
    <name evidence="2" type="ORF">EST38_g6248</name>
</gene>
<organism evidence="2 3">
    <name type="scientific">Candolleomyces aberdarensis</name>
    <dbReference type="NCBI Taxonomy" id="2316362"/>
    <lineage>
        <taxon>Eukaryota</taxon>
        <taxon>Fungi</taxon>
        <taxon>Dikarya</taxon>
        <taxon>Basidiomycota</taxon>
        <taxon>Agaricomycotina</taxon>
        <taxon>Agaricomycetes</taxon>
        <taxon>Agaricomycetidae</taxon>
        <taxon>Agaricales</taxon>
        <taxon>Agaricineae</taxon>
        <taxon>Psathyrellaceae</taxon>
        <taxon>Candolleomyces</taxon>
    </lineage>
</organism>
<dbReference type="InterPro" id="IPR013154">
    <property type="entry name" value="ADH-like_N"/>
</dbReference>
<dbReference type="SMART" id="SM00829">
    <property type="entry name" value="PKS_ER"/>
    <property type="match status" value="1"/>
</dbReference>
<feature type="domain" description="Enoyl reductase (ER)" evidence="1">
    <location>
        <begin position="17"/>
        <end position="344"/>
    </location>
</feature>
<evidence type="ECO:0000259" key="1">
    <source>
        <dbReference type="SMART" id="SM00829"/>
    </source>
</evidence>
<dbReference type="InterPro" id="IPR011032">
    <property type="entry name" value="GroES-like_sf"/>
</dbReference>
<dbReference type="OrthoDB" id="3233595at2759"/>
<dbReference type="SUPFAM" id="SSF50129">
    <property type="entry name" value="GroES-like"/>
    <property type="match status" value="1"/>
</dbReference>
<dbReference type="InterPro" id="IPR036291">
    <property type="entry name" value="NAD(P)-bd_dom_sf"/>
</dbReference>
<sequence length="356" mass="38151">MSSAQTQKALLLPEKFGELVLTTLPVYEPAKDEVLVKVHSTALNPVDWKIQKLGFYSEVLPLVLGADIAGEVVGLGEGVSQFSKGDKIFFQGVYQENNHTGFQQFTTADVRTLAKIPPNISYDQAATLPLALSTAYVGLYNIKPYGMGLKTPFKADAGGSYADVPLVILGGSSSVGQLVIQLAKLSGFNPIITTSSNKHADFLKSLGATHVLDRHAPLSKESIQTITNKPIELVYDAISTEETQQAGFNLLASGGQIATVVKPLSFIEERGRKEGKSVAWVSAKKEIPQNAHFLPVLWPHVTGLLEGGDLKPNRVQILPNGLHGIVGGLQLLQEDKVSGVKLVARPQETVAPQASL</sequence>
<dbReference type="EMBL" id="SDEE01000192">
    <property type="protein sequence ID" value="RXW19602.1"/>
    <property type="molecule type" value="Genomic_DNA"/>
</dbReference>
<dbReference type="SUPFAM" id="SSF51735">
    <property type="entry name" value="NAD(P)-binding Rossmann-fold domains"/>
    <property type="match status" value="1"/>
</dbReference>
<dbReference type="InterPro" id="IPR013149">
    <property type="entry name" value="ADH-like_C"/>
</dbReference>
<accession>A0A4Q2DK75</accession>
<dbReference type="AlphaFoldDB" id="A0A4Q2DK75"/>
<dbReference type="Gene3D" id="3.90.180.10">
    <property type="entry name" value="Medium-chain alcohol dehydrogenases, catalytic domain"/>
    <property type="match status" value="1"/>
</dbReference>
<proteinExistence type="predicted"/>
<reference evidence="2 3" key="1">
    <citation type="submission" date="2019-01" db="EMBL/GenBank/DDBJ databases">
        <title>Draft genome sequence of Psathyrella aberdarensis IHI B618.</title>
        <authorList>
            <person name="Buettner E."/>
            <person name="Kellner H."/>
        </authorList>
    </citation>
    <scope>NUCLEOTIDE SEQUENCE [LARGE SCALE GENOMIC DNA]</scope>
    <source>
        <strain evidence="2 3">IHI B618</strain>
    </source>
</reference>